<feature type="non-terminal residue" evidence="3">
    <location>
        <position position="1"/>
    </location>
</feature>
<evidence type="ECO:0000256" key="1">
    <source>
        <dbReference type="ARBA" id="ARBA00005836"/>
    </source>
</evidence>
<dbReference type="AlphaFoldDB" id="X1C6T7"/>
<proteinExistence type="inferred from homology"/>
<dbReference type="InterPro" id="IPR051463">
    <property type="entry name" value="Peptidase_U62_metallo"/>
</dbReference>
<comment type="caution">
    <text evidence="3">The sequence shown here is derived from an EMBL/GenBank/DDBJ whole genome shotgun (WGS) entry which is preliminary data.</text>
</comment>
<sequence>KITKPLKGIQLMGSGPEALKNIVMVGPDLEIWGGGTCGKNGQAKPVSDGNPTLKVSKITIGGAKV</sequence>
<feature type="domain" description="Metalloprotease TldD/E C-terminal" evidence="2">
    <location>
        <begin position="1"/>
        <end position="62"/>
    </location>
</feature>
<organism evidence="3">
    <name type="scientific">marine sediment metagenome</name>
    <dbReference type="NCBI Taxonomy" id="412755"/>
    <lineage>
        <taxon>unclassified sequences</taxon>
        <taxon>metagenomes</taxon>
        <taxon>ecological metagenomes</taxon>
    </lineage>
</organism>
<gene>
    <name evidence="3" type="ORF">S01H4_37826</name>
</gene>
<dbReference type="Pfam" id="PF19289">
    <property type="entry name" value="PmbA_TldD_3rd"/>
    <property type="match status" value="1"/>
</dbReference>
<comment type="similarity">
    <text evidence="1">Belongs to the peptidase U62 family.</text>
</comment>
<protein>
    <recommendedName>
        <fullName evidence="2">Metalloprotease TldD/E C-terminal domain-containing protein</fullName>
    </recommendedName>
</protein>
<dbReference type="GO" id="GO:0006508">
    <property type="term" value="P:proteolysis"/>
    <property type="evidence" value="ECO:0007669"/>
    <property type="project" value="InterPro"/>
</dbReference>
<dbReference type="GO" id="GO:0008237">
    <property type="term" value="F:metallopeptidase activity"/>
    <property type="evidence" value="ECO:0007669"/>
    <property type="project" value="InterPro"/>
</dbReference>
<dbReference type="InterPro" id="IPR036059">
    <property type="entry name" value="TldD/PmbA_sf"/>
</dbReference>
<name>X1C6T7_9ZZZZ</name>
<reference evidence="3" key="1">
    <citation type="journal article" date="2014" name="Front. Microbiol.">
        <title>High frequency of phylogenetically diverse reductive dehalogenase-homologous genes in deep subseafloor sedimentary metagenomes.</title>
        <authorList>
            <person name="Kawai M."/>
            <person name="Futagami T."/>
            <person name="Toyoda A."/>
            <person name="Takaki Y."/>
            <person name="Nishi S."/>
            <person name="Hori S."/>
            <person name="Arai W."/>
            <person name="Tsubouchi T."/>
            <person name="Morono Y."/>
            <person name="Uchiyama I."/>
            <person name="Ito T."/>
            <person name="Fujiyama A."/>
            <person name="Inagaki F."/>
            <person name="Takami H."/>
        </authorList>
    </citation>
    <scope>NUCLEOTIDE SEQUENCE</scope>
    <source>
        <strain evidence="3">Expedition CK06-06</strain>
    </source>
</reference>
<dbReference type="SUPFAM" id="SSF111283">
    <property type="entry name" value="Putative modulator of DNA gyrase, PmbA/TldD"/>
    <property type="match status" value="1"/>
</dbReference>
<evidence type="ECO:0000313" key="3">
    <source>
        <dbReference type="EMBL" id="GAH03092.1"/>
    </source>
</evidence>
<dbReference type="PANTHER" id="PTHR30624">
    <property type="entry name" value="UNCHARACTERIZED PROTEIN TLDD AND PMBA"/>
    <property type="match status" value="1"/>
</dbReference>
<evidence type="ECO:0000259" key="2">
    <source>
        <dbReference type="Pfam" id="PF19289"/>
    </source>
</evidence>
<dbReference type="GO" id="GO:0005829">
    <property type="term" value="C:cytosol"/>
    <property type="evidence" value="ECO:0007669"/>
    <property type="project" value="TreeGrafter"/>
</dbReference>
<dbReference type="InterPro" id="IPR045569">
    <property type="entry name" value="Metalloprtase-TldD/E_C"/>
</dbReference>
<accession>X1C6T7</accession>
<dbReference type="EMBL" id="BART01020349">
    <property type="protein sequence ID" value="GAH03092.1"/>
    <property type="molecule type" value="Genomic_DNA"/>
</dbReference>
<dbReference type="PANTHER" id="PTHR30624:SF4">
    <property type="entry name" value="METALLOPROTEASE TLDD"/>
    <property type="match status" value="1"/>
</dbReference>